<keyword evidence="2" id="KW-1185">Reference proteome</keyword>
<comment type="caution">
    <text evidence="1">The sequence shown here is derived from an EMBL/GenBank/DDBJ whole genome shotgun (WGS) entry which is preliminary data.</text>
</comment>
<proteinExistence type="predicted"/>
<protein>
    <submittedName>
        <fullName evidence="1">Uncharacterized protein</fullName>
    </submittedName>
</protein>
<dbReference type="Proteomes" id="UP001234297">
    <property type="component" value="Chromosome 4"/>
</dbReference>
<evidence type="ECO:0000313" key="2">
    <source>
        <dbReference type="Proteomes" id="UP001234297"/>
    </source>
</evidence>
<sequence length="86" mass="10171">MGRGMKSVSLVLFTLPFFLLRKLKERQRLVIIALKHYSVCRQALGLPLEEPGRYVDANYFGNRYDPTNPLYRYNYWGEPKNSEKSR</sequence>
<gene>
    <name evidence="1" type="ORF">MRB53_013998</name>
</gene>
<accession>A0ACC2KA02</accession>
<dbReference type="EMBL" id="CM056812">
    <property type="protein sequence ID" value="KAJ8617812.1"/>
    <property type="molecule type" value="Genomic_DNA"/>
</dbReference>
<evidence type="ECO:0000313" key="1">
    <source>
        <dbReference type="EMBL" id="KAJ8617812.1"/>
    </source>
</evidence>
<name>A0ACC2KA02_PERAE</name>
<reference evidence="1 2" key="1">
    <citation type="journal article" date="2022" name="Hortic Res">
        <title>A haplotype resolved chromosomal level avocado genome allows analysis of novel avocado genes.</title>
        <authorList>
            <person name="Nath O."/>
            <person name="Fletcher S.J."/>
            <person name="Hayward A."/>
            <person name="Shaw L.M."/>
            <person name="Masouleh A.K."/>
            <person name="Furtado A."/>
            <person name="Henry R.J."/>
            <person name="Mitter N."/>
        </authorList>
    </citation>
    <scope>NUCLEOTIDE SEQUENCE [LARGE SCALE GENOMIC DNA]</scope>
    <source>
        <strain evidence="2">cv. Hass</strain>
    </source>
</reference>
<organism evidence="1 2">
    <name type="scientific">Persea americana</name>
    <name type="common">Avocado</name>
    <dbReference type="NCBI Taxonomy" id="3435"/>
    <lineage>
        <taxon>Eukaryota</taxon>
        <taxon>Viridiplantae</taxon>
        <taxon>Streptophyta</taxon>
        <taxon>Embryophyta</taxon>
        <taxon>Tracheophyta</taxon>
        <taxon>Spermatophyta</taxon>
        <taxon>Magnoliopsida</taxon>
        <taxon>Magnoliidae</taxon>
        <taxon>Laurales</taxon>
        <taxon>Lauraceae</taxon>
        <taxon>Persea</taxon>
    </lineage>
</organism>